<dbReference type="Proteomes" id="UP000321534">
    <property type="component" value="Unassembled WGS sequence"/>
</dbReference>
<dbReference type="GO" id="GO:0042802">
    <property type="term" value="F:identical protein binding"/>
    <property type="evidence" value="ECO:0007669"/>
    <property type="project" value="TreeGrafter"/>
</dbReference>
<evidence type="ECO:0000313" key="4">
    <source>
        <dbReference type="EMBL" id="GEO30940.1"/>
    </source>
</evidence>
<dbReference type="InterPro" id="IPR004547">
    <property type="entry name" value="Glucosamine6P_isomerase"/>
</dbReference>
<gene>
    <name evidence="4" type="primary">nagB_1</name>
    <name evidence="4" type="ORF">TAE01_27500</name>
</gene>
<dbReference type="SUPFAM" id="SSF100950">
    <property type="entry name" value="NagB/RpiA/CoA transferase-like"/>
    <property type="match status" value="1"/>
</dbReference>
<evidence type="ECO:0000256" key="1">
    <source>
        <dbReference type="ARBA" id="ARBA00022801"/>
    </source>
</evidence>
<comment type="caution">
    <text evidence="4">The sequence shown here is derived from an EMBL/GenBank/DDBJ whole genome shotgun (WGS) entry which is preliminary data.</text>
</comment>
<dbReference type="GO" id="GO:0019262">
    <property type="term" value="P:N-acetylneuraminate catabolic process"/>
    <property type="evidence" value="ECO:0007669"/>
    <property type="project" value="TreeGrafter"/>
</dbReference>
<dbReference type="GO" id="GO:0006043">
    <property type="term" value="P:glucosamine catabolic process"/>
    <property type="evidence" value="ECO:0007669"/>
    <property type="project" value="TreeGrafter"/>
</dbReference>
<dbReference type="InterPro" id="IPR006148">
    <property type="entry name" value="Glc/Gal-6P_isomerase"/>
</dbReference>
<accession>A0A512D3U3</accession>
<evidence type="ECO:0000259" key="3">
    <source>
        <dbReference type="Pfam" id="PF01182"/>
    </source>
</evidence>
<feature type="domain" description="Glucosamine/galactosamine-6-phosphate isomerase" evidence="3">
    <location>
        <begin position="8"/>
        <end position="231"/>
    </location>
</feature>
<dbReference type="Pfam" id="PF01182">
    <property type="entry name" value="Glucosamine_iso"/>
    <property type="match status" value="1"/>
</dbReference>
<dbReference type="CDD" id="cd01399">
    <property type="entry name" value="GlcN6P_deaminase"/>
    <property type="match status" value="1"/>
</dbReference>
<dbReference type="InterPro" id="IPR037171">
    <property type="entry name" value="NagB/RpiA_transferase-like"/>
</dbReference>
<dbReference type="GO" id="GO:0005737">
    <property type="term" value="C:cytoplasm"/>
    <property type="evidence" value="ECO:0007669"/>
    <property type="project" value="TreeGrafter"/>
</dbReference>
<keyword evidence="2" id="KW-0119">Carbohydrate metabolism</keyword>
<dbReference type="GO" id="GO:0005975">
    <property type="term" value="P:carbohydrate metabolic process"/>
    <property type="evidence" value="ECO:0007669"/>
    <property type="project" value="InterPro"/>
</dbReference>
<dbReference type="OrthoDB" id="9791139at2"/>
<keyword evidence="5" id="KW-1185">Reference proteome</keyword>
<sequence length="259" mass="26845">MEVLVLPTAADVARRAAEVVIEGLGAARRDEPVLGLATGSSPLGLYAELAAAVRAGRLDLTRARGFALDEYVGLPVGHPQSYREVLLREVCGPLGLDPGRLDVPDGSGRDEDELVAGAADYERRIAAAGGVDVQILGIGANGHLGFNEPGSALSSRTRVKRLSDRTRHDNARFFTGPEGVPTHCVTQGLGTVLAARRLVLVASGPAKADAVAAALEGPLSASCPASVLQWHADATAVLDEAAAARLRNRDYYDASAAGL</sequence>
<name>A0A512D3U3_9MICO</name>
<dbReference type="RefSeq" id="WP_147067334.1">
    <property type="nucleotide sequence ID" value="NZ_BAAARO010000001.1"/>
</dbReference>
<protein>
    <submittedName>
        <fullName evidence="4">Glucosamine-6-phosphate deaminase</fullName>
    </submittedName>
</protein>
<evidence type="ECO:0000313" key="5">
    <source>
        <dbReference type="Proteomes" id="UP000321534"/>
    </source>
</evidence>
<dbReference type="GO" id="GO:0006046">
    <property type="term" value="P:N-acetylglucosamine catabolic process"/>
    <property type="evidence" value="ECO:0007669"/>
    <property type="project" value="TreeGrafter"/>
</dbReference>
<dbReference type="InterPro" id="IPR018321">
    <property type="entry name" value="Glucosamine6P_isomerase_CS"/>
</dbReference>
<dbReference type="GO" id="GO:0004342">
    <property type="term" value="F:glucosamine-6-phosphate deaminase activity"/>
    <property type="evidence" value="ECO:0007669"/>
    <property type="project" value="InterPro"/>
</dbReference>
<dbReference type="AlphaFoldDB" id="A0A512D3U3"/>
<evidence type="ECO:0000256" key="2">
    <source>
        <dbReference type="ARBA" id="ARBA00023277"/>
    </source>
</evidence>
<dbReference type="Gene3D" id="3.40.50.1360">
    <property type="match status" value="1"/>
</dbReference>
<dbReference type="EMBL" id="BJYX01000014">
    <property type="protein sequence ID" value="GEO30940.1"/>
    <property type="molecule type" value="Genomic_DNA"/>
</dbReference>
<reference evidence="4 5" key="1">
    <citation type="submission" date="2019-07" db="EMBL/GenBank/DDBJ databases">
        <title>Whole genome shotgun sequence of Terrabacter aerolatus NBRC 106305.</title>
        <authorList>
            <person name="Hosoyama A."/>
            <person name="Uohara A."/>
            <person name="Ohji S."/>
            <person name="Ichikawa N."/>
        </authorList>
    </citation>
    <scope>NUCLEOTIDE SEQUENCE [LARGE SCALE GENOMIC DNA]</scope>
    <source>
        <strain evidence="4 5">NBRC 106305</strain>
    </source>
</reference>
<proteinExistence type="predicted"/>
<organism evidence="4 5">
    <name type="scientific">Terrabacter aerolatus</name>
    <dbReference type="NCBI Taxonomy" id="422442"/>
    <lineage>
        <taxon>Bacteria</taxon>
        <taxon>Bacillati</taxon>
        <taxon>Actinomycetota</taxon>
        <taxon>Actinomycetes</taxon>
        <taxon>Micrococcales</taxon>
        <taxon>Intrasporangiaceae</taxon>
        <taxon>Terrabacter</taxon>
    </lineage>
</organism>
<dbReference type="PANTHER" id="PTHR11280">
    <property type="entry name" value="GLUCOSAMINE-6-PHOSPHATE ISOMERASE"/>
    <property type="match status" value="1"/>
</dbReference>
<keyword evidence="1" id="KW-0378">Hydrolase</keyword>
<dbReference type="PROSITE" id="PS01161">
    <property type="entry name" value="GLC_GALNAC_ISOMERASE"/>
    <property type="match status" value="1"/>
</dbReference>
<dbReference type="PANTHER" id="PTHR11280:SF5">
    <property type="entry name" value="GLUCOSAMINE-6-PHOSPHATE ISOMERASE"/>
    <property type="match status" value="1"/>
</dbReference>